<dbReference type="KEGG" id="mpv:PRV_02090"/>
<sequence>MFLPSKAIALFTTSLGTIGLSSYLIPYTLKDLVPDLGNIFLTSKSSYEKQNVDKFTNEQKEILESLTNLFKDLSNGINASEERREEKLKKIQETLYLVSEIESKNLKLYEESQKIVDLLSQLSNQLSEQEAIKFKNQSDLAQIKYFEELSESLKKFAEEGKNNFNQFLEIIKKGTEKEKLTKQNVDGGGQRVKAQETLKNVQNNFSSFIQELEIEIFQLSLLKKELSYQKSKLQEYIKHLETNVSFIKVSSSVFSSRLEALRKEINTFIKRLNEFNQRLRDLQKEWEEFKDKLFIFRNYFGIVQNNLCVNAQYQNDQGKCEQIKNS</sequence>
<dbReference type="EMBL" id="CP006771">
    <property type="protein sequence ID" value="AGX89156.1"/>
    <property type="molecule type" value="Genomic_DNA"/>
</dbReference>
<protein>
    <submittedName>
        <fullName evidence="2">Uncharacterized protein</fullName>
    </submittedName>
</protein>
<dbReference type="Proteomes" id="UP000017119">
    <property type="component" value="Chromosome"/>
</dbReference>
<dbReference type="RefSeq" id="WP_022770023.1">
    <property type="nucleotide sequence ID" value="NC_022575.1"/>
</dbReference>
<accession>U5NC54</accession>
<feature type="coiled-coil region" evidence="1">
    <location>
        <begin position="258"/>
        <end position="292"/>
    </location>
</feature>
<dbReference type="HOGENOM" id="CLU_070557_0_0_14"/>
<reference evidence="2 3" key="1">
    <citation type="journal article" date="2013" name="Genome Announc.">
        <title>Genome Sequence of Mycoplasma parvum (Formerly Eperythrozoon parvum), a Diminutive Hemoplasma of the Pig.</title>
        <authorList>
            <person name="do Nascimento N.C."/>
            <person name="Dos Santos A.P."/>
            <person name="Chu Y."/>
            <person name="Guimaraes A.M."/>
            <person name="Pagliaro A."/>
            <person name="Messick J.B."/>
        </authorList>
    </citation>
    <scope>NUCLEOTIDE SEQUENCE [LARGE SCALE GENOMIC DNA]</scope>
    <source>
        <strain evidence="2 3">Indiana</strain>
    </source>
</reference>
<name>U5NC54_9MOLU</name>
<dbReference type="STRING" id="1403316.PRV_02090"/>
<organism evidence="2 3">
    <name type="scientific">Mycoplasma parvum str. Indiana</name>
    <dbReference type="NCBI Taxonomy" id="1403316"/>
    <lineage>
        <taxon>Bacteria</taxon>
        <taxon>Bacillati</taxon>
        <taxon>Mycoplasmatota</taxon>
        <taxon>Mollicutes</taxon>
        <taxon>Mycoplasmataceae</taxon>
        <taxon>Mycoplasma</taxon>
    </lineage>
</organism>
<proteinExistence type="predicted"/>
<keyword evidence="1" id="KW-0175">Coiled coil</keyword>
<dbReference type="OrthoDB" id="403799at2"/>
<dbReference type="PATRIC" id="fig|1403316.3.peg.387"/>
<evidence type="ECO:0000256" key="1">
    <source>
        <dbReference type="SAM" id="Coils"/>
    </source>
</evidence>
<evidence type="ECO:0000313" key="2">
    <source>
        <dbReference type="EMBL" id="AGX89156.1"/>
    </source>
</evidence>
<evidence type="ECO:0000313" key="3">
    <source>
        <dbReference type="Proteomes" id="UP000017119"/>
    </source>
</evidence>
<keyword evidence="3" id="KW-1185">Reference proteome</keyword>
<dbReference type="AlphaFoldDB" id="U5NC54"/>
<gene>
    <name evidence="2" type="ORF">PRV_02090</name>
</gene>